<feature type="transmembrane region" description="Helical" evidence="1">
    <location>
        <begin position="160"/>
        <end position="180"/>
    </location>
</feature>
<protein>
    <submittedName>
        <fullName evidence="2">Uncharacterized protein</fullName>
    </submittedName>
</protein>
<dbReference type="EMBL" id="UOGL01000040">
    <property type="protein sequence ID" value="VAX36200.1"/>
    <property type="molecule type" value="Genomic_DNA"/>
</dbReference>
<proteinExistence type="predicted"/>
<sequence length="248" mass="27695">MSVKCPFCQERVNFSRDGICPECDGELSDSQMDSLRRALKKKRKSNQITCELCGEKNSPSSVECTSCGEPFYENSNSYGNSGGIWSKGKILVMDVDAKLPDICIKTNLPAKGNKIEQKLRWSPLWITLLGGALMGLIFSKVAIVHVGISKKWQDRRKKKLWIKYGVALFGFILVPLSVTIMNTAGESEFIEIIAALFIPIGIIMCLVGTVLALTDKIGLYAKKITDDYIFIKGAHKDYVKRFPQWEGE</sequence>
<evidence type="ECO:0000256" key="1">
    <source>
        <dbReference type="SAM" id="Phobius"/>
    </source>
</evidence>
<keyword evidence="1" id="KW-0472">Membrane</keyword>
<feature type="transmembrane region" description="Helical" evidence="1">
    <location>
        <begin position="192"/>
        <end position="213"/>
    </location>
</feature>
<feature type="transmembrane region" description="Helical" evidence="1">
    <location>
        <begin position="124"/>
        <end position="148"/>
    </location>
</feature>
<evidence type="ECO:0000313" key="2">
    <source>
        <dbReference type="EMBL" id="VAX36200.1"/>
    </source>
</evidence>
<accession>A0A3B1DMN0</accession>
<organism evidence="2">
    <name type="scientific">hydrothermal vent metagenome</name>
    <dbReference type="NCBI Taxonomy" id="652676"/>
    <lineage>
        <taxon>unclassified sequences</taxon>
        <taxon>metagenomes</taxon>
        <taxon>ecological metagenomes</taxon>
    </lineage>
</organism>
<gene>
    <name evidence="2" type="ORF">MNBD_PLANCTO02-1220</name>
</gene>
<dbReference type="AlphaFoldDB" id="A0A3B1DMN0"/>
<reference evidence="2" key="1">
    <citation type="submission" date="2018-06" db="EMBL/GenBank/DDBJ databases">
        <authorList>
            <person name="Zhirakovskaya E."/>
        </authorList>
    </citation>
    <scope>NUCLEOTIDE SEQUENCE</scope>
</reference>
<name>A0A3B1DMN0_9ZZZZ</name>
<keyword evidence="1" id="KW-0812">Transmembrane</keyword>
<keyword evidence="1" id="KW-1133">Transmembrane helix</keyword>